<keyword evidence="2" id="KW-0472">Membrane</keyword>
<protein>
    <recommendedName>
        <fullName evidence="5">Ubiquitin-specific protease family C19-related protein</fullName>
    </recommendedName>
</protein>
<feature type="transmembrane region" description="Helical" evidence="2">
    <location>
        <begin position="180"/>
        <end position="199"/>
    </location>
</feature>
<dbReference type="PANTHER" id="PTHR33709">
    <property type="entry name" value="OSJNBA0035M09.9 PROTEIN"/>
    <property type="match status" value="1"/>
</dbReference>
<proteinExistence type="predicted"/>
<dbReference type="InterPro" id="IPR040339">
    <property type="entry name" value="At1g16860-like"/>
</dbReference>
<evidence type="ECO:0000313" key="3">
    <source>
        <dbReference type="EMBL" id="KAG6466389.1"/>
    </source>
</evidence>
<sequence length="443" mass="48030">MLRRRLVNDFFFAACRVGTRSQGRGDMSVRRTTHQLSSGMIVSGPPEPPKERAPSVGSTAVPYTGGDVLKSGELGKMLHIPAAGDPGVGPSRLVFKSHSWTFVRSSSGSGPVPTRKTSGPLAQIPPTGLITSRPARSSGGDTDQSPGSARGKKTEDGYGGAVTAVEEAAFAFGLSRGWRWALVAVFVAGFAAGAFVLVAVGRLVILIGVAAVAAPVAVAAVWNWARGREEVERFWRFYPNTSIDTRNLQIGKLVKITGHVTCGSIPLESSYQNIPRCIYASTELDEYRGWSGFATTALKCSTWKLKYAERHVADFYISDPDSGTRFLVRAGNGARVTSFVKPATIIEMNKENKDLSPDFISWLTKHNLPSDDRIMHLKEGYIKEGNTASIIGILRKHENLIIIDPPPDVVSTGCLWRRFFFPLSVEGLILIGDAHPDEVVYQV</sequence>
<reference evidence="3 4" key="1">
    <citation type="submission" date="2020-08" db="EMBL/GenBank/DDBJ databases">
        <title>Plant Genome Project.</title>
        <authorList>
            <person name="Zhang R.-G."/>
        </authorList>
    </citation>
    <scope>NUCLEOTIDE SEQUENCE [LARGE SCALE GENOMIC DNA]</scope>
    <source>
        <tissue evidence="3">Rhizome</tissue>
    </source>
</reference>
<evidence type="ECO:0000313" key="4">
    <source>
        <dbReference type="Proteomes" id="UP000734854"/>
    </source>
</evidence>
<name>A0A8J5C014_ZINOF</name>
<comment type="caution">
    <text evidence="3">The sequence shown here is derived from an EMBL/GenBank/DDBJ whole genome shotgun (WGS) entry which is preliminary data.</text>
</comment>
<dbReference type="PANTHER" id="PTHR33709:SF17">
    <property type="entry name" value="UBIQUITIN-SPECIFIC PROTEASE FAMILY C19-RELATED PROTEIN"/>
    <property type="match status" value="1"/>
</dbReference>
<evidence type="ECO:0000256" key="1">
    <source>
        <dbReference type="SAM" id="MobiDB-lite"/>
    </source>
</evidence>
<keyword evidence="2" id="KW-1133">Transmembrane helix</keyword>
<gene>
    <name evidence="3" type="ORF">ZIOFF_075805</name>
</gene>
<evidence type="ECO:0008006" key="5">
    <source>
        <dbReference type="Google" id="ProtNLM"/>
    </source>
</evidence>
<organism evidence="3 4">
    <name type="scientific">Zingiber officinale</name>
    <name type="common">Ginger</name>
    <name type="synonym">Amomum zingiber</name>
    <dbReference type="NCBI Taxonomy" id="94328"/>
    <lineage>
        <taxon>Eukaryota</taxon>
        <taxon>Viridiplantae</taxon>
        <taxon>Streptophyta</taxon>
        <taxon>Embryophyta</taxon>
        <taxon>Tracheophyta</taxon>
        <taxon>Spermatophyta</taxon>
        <taxon>Magnoliopsida</taxon>
        <taxon>Liliopsida</taxon>
        <taxon>Zingiberales</taxon>
        <taxon>Zingiberaceae</taxon>
        <taxon>Zingiber</taxon>
    </lineage>
</organism>
<feature type="transmembrane region" description="Helical" evidence="2">
    <location>
        <begin position="205"/>
        <end position="225"/>
    </location>
</feature>
<dbReference type="AlphaFoldDB" id="A0A8J5C014"/>
<feature type="region of interest" description="Disordered" evidence="1">
    <location>
        <begin position="38"/>
        <end position="61"/>
    </location>
</feature>
<keyword evidence="4" id="KW-1185">Reference proteome</keyword>
<keyword evidence="2" id="KW-0812">Transmembrane</keyword>
<dbReference type="EMBL" id="JACMSC010000178">
    <property type="protein sequence ID" value="KAG6466389.1"/>
    <property type="molecule type" value="Genomic_DNA"/>
</dbReference>
<dbReference type="Proteomes" id="UP000734854">
    <property type="component" value="Unassembled WGS sequence"/>
</dbReference>
<feature type="region of interest" description="Disordered" evidence="1">
    <location>
        <begin position="104"/>
        <end position="157"/>
    </location>
</feature>
<evidence type="ECO:0000256" key="2">
    <source>
        <dbReference type="SAM" id="Phobius"/>
    </source>
</evidence>
<accession>A0A8J5C014</accession>